<comment type="caution">
    <text evidence="14">Lacks conserved residue(s) required for the propagation of feature annotation.</text>
</comment>
<evidence type="ECO:0000259" key="20">
    <source>
        <dbReference type="Pfam" id="PF07479"/>
    </source>
</evidence>
<dbReference type="Gene3D" id="1.10.1040.10">
    <property type="entry name" value="N-(1-d-carboxylethyl)-l-norvaline Dehydrogenase, domain 2"/>
    <property type="match status" value="1"/>
</dbReference>
<dbReference type="FunFam" id="1.10.1040.10:FF:000001">
    <property type="entry name" value="Glycerol-3-phosphate dehydrogenase [NAD(P)+]"/>
    <property type="match status" value="1"/>
</dbReference>
<evidence type="ECO:0000256" key="9">
    <source>
        <dbReference type="ARBA" id="ARBA00023264"/>
    </source>
</evidence>
<comment type="function">
    <text evidence="14">Catalyzes the reduction of the glycolytic intermediate dihydroxyacetone phosphate (DHAP) to sn-glycerol 3-phosphate (G3P), the key precursor for phospholipid synthesis.</text>
</comment>
<feature type="binding site" evidence="17">
    <location>
        <position position="252"/>
    </location>
    <ligand>
        <name>NAD(+)</name>
        <dbReference type="ChEBI" id="CHEBI:57540"/>
    </ligand>
</feature>
<evidence type="ECO:0000256" key="2">
    <source>
        <dbReference type="ARBA" id="ARBA00022516"/>
    </source>
</evidence>
<keyword evidence="4 14" id="KW-0521">NADP</keyword>
<evidence type="ECO:0000256" key="11">
    <source>
        <dbReference type="ARBA" id="ARBA00066687"/>
    </source>
</evidence>
<feature type="binding site" evidence="14">
    <location>
        <position position="32"/>
    </location>
    <ligand>
        <name>NADPH</name>
        <dbReference type="ChEBI" id="CHEBI:57783"/>
    </ligand>
</feature>
<dbReference type="Pfam" id="PF01210">
    <property type="entry name" value="NAD_Gly3P_dh_N"/>
    <property type="match status" value="1"/>
</dbReference>
<feature type="binding site" evidence="14">
    <location>
        <position position="12"/>
    </location>
    <ligand>
        <name>NADPH</name>
        <dbReference type="ChEBI" id="CHEBI:57783"/>
    </ligand>
</feature>
<dbReference type="GO" id="GO:0005975">
    <property type="term" value="P:carbohydrate metabolic process"/>
    <property type="evidence" value="ECO:0007669"/>
    <property type="project" value="InterPro"/>
</dbReference>
<feature type="binding site" evidence="14">
    <location>
        <position position="133"/>
    </location>
    <ligand>
        <name>sn-glycerol 3-phosphate</name>
        <dbReference type="ChEBI" id="CHEBI:57597"/>
    </ligand>
</feature>
<protein>
    <recommendedName>
        <fullName evidence="12 14">Glycerol-3-phosphate dehydrogenase [NAD(P)+]</fullName>
        <ecNumber evidence="11 14">1.1.1.94</ecNumber>
    </recommendedName>
    <alternativeName>
        <fullName evidence="14">NAD(P)(+)-dependent glycerol-3-phosphate dehydrogenase</fullName>
    </alternativeName>
    <alternativeName>
        <fullName evidence="13 14">NAD(P)H-dependent dihydroxyacetone-phosphate reductase</fullName>
    </alternativeName>
</protein>
<evidence type="ECO:0000256" key="7">
    <source>
        <dbReference type="ARBA" id="ARBA00023098"/>
    </source>
</evidence>
<dbReference type="FunFam" id="3.40.50.720:FF:000019">
    <property type="entry name" value="Glycerol-3-phosphate dehydrogenase [NAD(P)+]"/>
    <property type="match status" value="1"/>
</dbReference>
<dbReference type="SUPFAM" id="SSF48179">
    <property type="entry name" value="6-phosphogluconate dehydrogenase C-terminal domain-like"/>
    <property type="match status" value="1"/>
</dbReference>
<evidence type="ECO:0000256" key="5">
    <source>
        <dbReference type="ARBA" id="ARBA00023002"/>
    </source>
</evidence>
<keyword evidence="2 14" id="KW-0444">Lipid biosynthesis</keyword>
<dbReference type="GO" id="GO:0006650">
    <property type="term" value="P:glycerophospholipid metabolic process"/>
    <property type="evidence" value="ECO:0007669"/>
    <property type="project" value="UniProtKB-UniRule"/>
</dbReference>
<dbReference type="InterPro" id="IPR008927">
    <property type="entry name" value="6-PGluconate_DH-like_C_sf"/>
</dbReference>
<feature type="binding site" evidence="14">
    <location>
        <position position="241"/>
    </location>
    <ligand>
        <name>sn-glycerol 3-phosphate</name>
        <dbReference type="ChEBI" id="CHEBI:57597"/>
    </ligand>
</feature>
<feature type="active site" description="Proton acceptor" evidence="14 15">
    <location>
        <position position="188"/>
    </location>
</feature>
<dbReference type="RefSeq" id="WP_068492609.1">
    <property type="nucleotide sequence ID" value="NZ_LWQT01000055.1"/>
</dbReference>
<evidence type="ECO:0000256" key="12">
    <source>
        <dbReference type="ARBA" id="ARBA00069372"/>
    </source>
</evidence>
<keyword evidence="8 14" id="KW-0594">Phospholipid biosynthesis</keyword>
<dbReference type="PANTHER" id="PTHR11728:SF1">
    <property type="entry name" value="GLYCEROL-3-PHOSPHATE DEHYDROGENASE [NAD(+)] 2, CHLOROPLASTIC"/>
    <property type="match status" value="1"/>
</dbReference>
<comment type="catalytic activity">
    <reaction evidence="14">
        <text>sn-glycerol 3-phosphate + NAD(+) = dihydroxyacetone phosphate + NADH + H(+)</text>
        <dbReference type="Rhea" id="RHEA:11092"/>
        <dbReference type="ChEBI" id="CHEBI:15378"/>
        <dbReference type="ChEBI" id="CHEBI:57540"/>
        <dbReference type="ChEBI" id="CHEBI:57597"/>
        <dbReference type="ChEBI" id="CHEBI:57642"/>
        <dbReference type="ChEBI" id="CHEBI:57945"/>
        <dbReference type="EC" id="1.1.1.94"/>
    </reaction>
</comment>
<evidence type="ECO:0000259" key="19">
    <source>
        <dbReference type="Pfam" id="PF01210"/>
    </source>
</evidence>
<feature type="binding site" evidence="14">
    <location>
        <position position="135"/>
    </location>
    <ligand>
        <name>sn-glycerol 3-phosphate</name>
        <dbReference type="ChEBI" id="CHEBI:57597"/>
    </ligand>
</feature>
<dbReference type="InterPro" id="IPR036291">
    <property type="entry name" value="NAD(P)-bd_dom_sf"/>
</dbReference>
<evidence type="ECO:0000256" key="17">
    <source>
        <dbReference type="PIRSR" id="PIRSR000114-3"/>
    </source>
</evidence>
<dbReference type="GO" id="GO:0016746">
    <property type="term" value="F:acyltransferase activity"/>
    <property type="evidence" value="ECO:0007669"/>
    <property type="project" value="UniProtKB-KW"/>
</dbReference>
<feature type="binding site" evidence="14">
    <location>
        <position position="276"/>
    </location>
    <ligand>
        <name>NADPH</name>
        <dbReference type="ChEBI" id="CHEBI:57783"/>
    </ligand>
</feature>
<feature type="binding site" evidence="14">
    <location>
        <position position="105"/>
    </location>
    <ligand>
        <name>sn-glycerol 3-phosphate</name>
        <dbReference type="ChEBI" id="CHEBI:57597"/>
    </ligand>
</feature>
<evidence type="ECO:0000256" key="16">
    <source>
        <dbReference type="PIRSR" id="PIRSR000114-2"/>
    </source>
</evidence>
<name>A0A178MN88_9PROT</name>
<evidence type="ECO:0000313" key="22">
    <source>
        <dbReference type="Proteomes" id="UP000078428"/>
    </source>
</evidence>
<dbReference type="Pfam" id="PF07479">
    <property type="entry name" value="NAD_Gly3P_dh_C"/>
    <property type="match status" value="1"/>
</dbReference>
<feature type="binding site" evidence="14">
    <location>
        <position position="251"/>
    </location>
    <ligand>
        <name>sn-glycerol 3-phosphate</name>
        <dbReference type="ChEBI" id="CHEBI:57597"/>
    </ligand>
</feature>
<keyword evidence="21" id="KW-0012">Acyltransferase</keyword>
<gene>
    <name evidence="14" type="primary">gpsA</name>
    <name evidence="21" type="ORF">A6A04_02215</name>
</gene>
<evidence type="ECO:0000256" key="14">
    <source>
        <dbReference type="HAMAP-Rule" id="MF_00394"/>
    </source>
</evidence>
<keyword evidence="22" id="KW-1185">Reference proteome</keyword>
<dbReference type="UniPathway" id="UPA00940"/>
<dbReference type="PROSITE" id="PS00957">
    <property type="entry name" value="NAD_G3PDH"/>
    <property type="match status" value="1"/>
</dbReference>
<dbReference type="InterPro" id="IPR006168">
    <property type="entry name" value="G3P_DH_NAD-dep"/>
</dbReference>
<feature type="binding site" evidence="14">
    <location>
        <position position="252"/>
    </location>
    <ligand>
        <name>NADPH</name>
        <dbReference type="ChEBI" id="CHEBI:57783"/>
    </ligand>
</feature>
<feature type="domain" description="Glycerol-3-phosphate dehydrogenase NAD-dependent N-terminal" evidence="19">
    <location>
        <begin position="4"/>
        <end position="156"/>
    </location>
</feature>
<keyword evidence="21" id="KW-0808">Transferase</keyword>
<evidence type="ECO:0000256" key="3">
    <source>
        <dbReference type="ARBA" id="ARBA00022741"/>
    </source>
</evidence>
<keyword evidence="6 14" id="KW-0520">NAD</keyword>
<dbReference type="InterPro" id="IPR013328">
    <property type="entry name" value="6PGD_dom2"/>
</dbReference>
<dbReference type="GO" id="GO:0141152">
    <property type="term" value="F:glycerol-3-phosphate dehydrogenase (NAD+) activity"/>
    <property type="evidence" value="ECO:0007669"/>
    <property type="project" value="RHEA"/>
</dbReference>
<dbReference type="STRING" id="1285242.A6A04_02215"/>
<keyword evidence="14" id="KW-0963">Cytoplasm</keyword>
<organism evidence="21 22">
    <name type="scientific">Paramagnetospirillum marisnigri</name>
    <dbReference type="NCBI Taxonomy" id="1285242"/>
    <lineage>
        <taxon>Bacteria</taxon>
        <taxon>Pseudomonadati</taxon>
        <taxon>Pseudomonadota</taxon>
        <taxon>Alphaproteobacteria</taxon>
        <taxon>Rhodospirillales</taxon>
        <taxon>Magnetospirillaceae</taxon>
        <taxon>Paramagnetospirillum</taxon>
    </lineage>
</organism>
<comment type="similarity">
    <text evidence="1 14 18">Belongs to the NAD-dependent glycerol-3-phosphate dehydrogenase family.</text>
</comment>
<comment type="pathway">
    <text evidence="14">Membrane lipid metabolism; glycerophospholipid metabolism.</text>
</comment>
<dbReference type="Proteomes" id="UP000078428">
    <property type="component" value="Unassembled WGS sequence"/>
</dbReference>
<evidence type="ECO:0000256" key="13">
    <source>
        <dbReference type="ARBA" id="ARBA00080511"/>
    </source>
</evidence>
<evidence type="ECO:0000256" key="15">
    <source>
        <dbReference type="PIRSR" id="PIRSR000114-1"/>
    </source>
</evidence>
<dbReference type="GO" id="GO:0008654">
    <property type="term" value="P:phospholipid biosynthetic process"/>
    <property type="evidence" value="ECO:0007669"/>
    <property type="project" value="UniProtKB-KW"/>
</dbReference>
<evidence type="ECO:0000256" key="8">
    <source>
        <dbReference type="ARBA" id="ARBA00023209"/>
    </source>
</evidence>
<evidence type="ECO:0000256" key="4">
    <source>
        <dbReference type="ARBA" id="ARBA00022857"/>
    </source>
</evidence>
<comment type="subcellular location">
    <subcellularLocation>
        <location evidence="14">Cytoplasm</location>
    </subcellularLocation>
</comment>
<dbReference type="Gene3D" id="3.40.50.720">
    <property type="entry name" value="NAD(P)-binding Rossmann-like Domain"/>
    <property type="match status" value="1"/>
</dbReference>
<dbReference type="HAMAP" id="MF_00394">
    <property type="entry name" value="NAD_Glyc3P_dehydrog"/>
    <property type="match status" value="1"/>
</dbReference>
<dbReference type="SUPFAM" id="SSF51735">
    <property type="entry name" value="NAD(P)-binding Rossmann-fold domains"/>
    <property type="match status" value="1"/>
</dbReference>
<keyword evidence="7 14" id="KW-0443">Lipid metabolism</keyword>
<dbReference type="OrthoDB" id="9812273at2"/>
<dbReference type="GO" id="GO:0051287">
    <property type="term" value="F:NAD binding"/>
    <property type="evidence" value="ECO:0007669"/>
    <property type="project" value="InterPro"/>
</dbReference>
<evidence type="ECO:0000313" key="21">
    <source>
        <dbReference type="EMBL" id="OAN50240.1"/>
    </source>
</evidence>
<feature type="binding site" evidence="17">
    <location>
        <position position="137"/>
    </location>
    <ligand>
        <name>NAD(+)</name>
        <dbReference type="ChEBI" id="CHEBI:57540"/>
    </ligand>
</feature>
<evidence type="ECO:0000256" key="18">
    <source>
        <dbReference type="RuleBase" id="RU000437"/>
    </source>
</evidence>
<feature type="binding site" evidence="16">
    <location>
        <position position="105"/>
    </location>
    <ligand>
        <name>substrate</name>
    </ligand>
</feature>
<keyword evidence="9 14" id="KW-1208">Phospholipid metabolism</keyword>
<dbReference type="InterPro" id="IPR011128">
    <property type="entry name" value="G3P_DH_NAD-dep_N"/>
</dbReference>
<evidence type="ECO:0000256" key="10">
    <source>
        <dbReference type="ARBA" id="ARBA00052716"/>
    </source>
</evidence>
<dbReference type="PIRSF" id="PIRSF000114">
    <property type="entry name" value="Glycerol-3-P_dh"/>
    <property type="match status" value="1"/>
</dbReference>
<evidence type="ECO:0000256" key="1">
    <source>
        <dbReference type="ARBA" id="ARBA00011009"/>
    </source>
</evidence>
<evidence type="ECO:0000256" key="6">
    <source>
        <dbReference type="ARBA" id="ARBA00023027"/>
    </source>
</evidence>
<sequence>MKSIGVVGGGAWGTALALTARRAGRDVVLWAREASVVEQVNAAHVNSDFLPGVELDPAIRATANMAEVAECDAVLLVSPAQHLRAACRALAPHWRSGVPAVICAKGIELATCALMQDALAAELPTAVVAVLSGPTFAIEVARGLPTAITLACADAELGRKLVEALGTPSFRPYWSDDLVGSQVGGAVKNVLAIACGIVEGRGLGDNARAALITRGLAELTRLAMAKGGRPETLMGLSGLGDLILTASSTQSRNYSLGFALGQGRALADILGERRSVTEGVTTAGAVMDMSARLGVDMPICAGVDAVINKGVSLDDAIRALLSRPFRSEGL</sequence>
<feature type="binding site" evidence="17">
    <location>
        <begin position="8"/>
        <end position="13"/>
    </location>
    <ligand>
        <name>NAD(+)</name>
        <dbReference type="ChEBI" id="CHEBI:57540"/>
    </ligand>
</feature>
<dbReference type="PANTHER" id="PTHR11728">
    <property type="entry name" value="GLYCEROL-3-PHOSPHATE DEHYDROGENASE"/>
    <property type="match status" value="1"/>
</dbReference>
<dbReference type="EC" id="1.1.1.94" evidence="11 14"/>
<feature type="binding site" evidence="14">
    <location>
        <position position="253"/>
    </location>
    <ligand>
        <name>sn-glycerol 3-phosphate</name>
        <dbReference type="ChEBI" id="CHEBI:57597"/>
    </ligand>
</feature>
<dbReference type="AlphaFoldDB" id="A0A178MN88"/>
<comment type="catalytic activity">
    <reaction evidence="10">
        <text>sn-glycerol 3-phosphate + NADP(+) = dihydroxyacetone phosphate + NADPH + H(+)</text>
        <dbReference type="Rhea" id="RHEA:11096"/>
        <dbReference type="ChEBI" id="CHEBI:15378"/>
        <dbReference type="ChEBI" id="CHEBI:57597"/>
        <dbReference type="ChEBI" id="CHEBI:57642"/>
        <dbReference type="ChEBI" id="CHEBI:57783"/>
        <dbReference type="ChEBI" id="CHEBI:58349"/>
        <dbReference type="EC" id="1.1.1.94"/>
    </reaction>
    <physiologicalReaction direction="right-to-left" evidence="10">
        <dbReference type="Rhea" id="RHEA:11098"/>
    </physiologicalReaction>
</comment>
<proteinExistence type="inferred from homology"/>
<accession>A0A178MN88</accession>
<feature type="domain" description="Glycerol-3-phosphate dehydrogenase NAD-dependent C-terminal" evidence="20">
    <location>
        <begin position="177"/>
        <end position="317"/>
    </location>
</feature>
<comment type="caution">
    <text evidence="21">The sequence shown here is derived from an EMBL/GenBank/DDBJ whole genome shotgun (WGS) entry which is preliminary data.</text>
</comment>
<feature type="binding site" evidence="16">
    <location>
        <begin position="252"/>
        <end position="253"/>
    </location>
    <ligand>
        <name>substrate</name>
    </ligand>
</feature>
<dbReference type="InterPro" id="IPR006109">
    <property type="entry name" value="G3P_DH_NAD-dep_C"/>
</dbReference>
<dbReference type="GO" id="GO:0046167">
    <property type="term" value="P:glycerol-3-phosphate biosynthetic process"/>
    <property type="evidence" value="ECO:0007669"/>
    <property type="project" value="UniProtKB-UniRule"/>
</dbReference>
<keyword evidence="5 14" id="KW-0560">Oxidoreductase</keyword>
<feature type="binding site" evidence="14">
    <location>
        <position position="137"/>
    </location>
    <ligand>
        <name>NADPH</name>
        <dbReference type="ChEBI" id="CHEBI:57783"/>
    </ligand>
</feature>
<keyword evidence="3 14" id="KW-0547">Nucleotide-binding</keyword>
<feature type="binding site" evidence="14">
    <location>
        <position position="105"/>
    </location>
    <ligand>
        <name>NADPH</name>
        <dbReference type="ChEBI" id="CHEBI:57783"/>
    </ligand>
</feature>
<feature type="binding site" evidence="14">
    <location>
        <position position="188"/>
    </location>
    <ligand>
        <name>sn-glycerol 3-phosphate</name>
        <dbReference type="ChEBI" id="CHEBI:57597"/>
    </ligand>
</feature>
<dbReference type="NCBIfam" id="NF000942">
    <property type="entry name" value="PRK00094.1-4"/>
    <property type="match status" value="1"/>
</dbReference>
<feature type="binding site" evidence="14">
    <location>
        <position position="252"/>
    </location>
    <ligand>
        <name>sn-glycerol 3-phosphate</name>
        <dbReference type="ChEBI" id="CHEBI:57597"/>
    </ligand>
</feature>
<dbReference type="NCBIfam" id="NF000940">
    <property type="entry name" value="PRK00094.1-2"/>
    <property type="match status" value="1"/>
</dbReference>
<dbReference type="GO" id="GO:0046168">
    <property type="term" value="P:glycerol-3-phosphate catabolic process"/>
    <property type="evidence" value="ECO:0007669"/>
    <property type="project" value="InterPro"/>
</dbReference>
<dbReference type="GO" id="GO:0005829">
    <property type="term" value="C:cytosol"/>
    <property type="evidence" value="ECO:0007669"/>
    <property type="project" value="TreeGrafter"/>
</dbReference>
<dbReference type="GO" id="GO:0141153">
    <property type="term" value="F:glycerol-3-phosphate dehydrogenase (NADP+) activity"/>
    <property type="evidence" value="ECO:0007669"/>
    <property type="project" value="RHEA"/>
</dbReference>
<reference evidence="21 22" key="1">
    <citation type="submission" date="2016-04" db="EMBL/GenBank/DDBJ databases">
        <title>Draft genome sequence of freshwater magnetotactic bacteria Magnetospirillum marisnigri SP-1 and Magnetospirillum moscoviense BB-1.</title>
        <authorList>
            <person name="Koziaeva V."/>
            <person name="Dziuba M.V."/>
            <person name="Ivanov T.M."/>
            <person name="Kuznetsov B."/>
            <person name="Grouzdev D.S."/>
        </authorList>
    </citation>
    <scope>NUCLEOTIDE SEQUENCE [LARGE SCALE GENOMIC DNA]</scope>
    <source>
        <strain evidence="21 22">SP-1</strain>
    </source>
</reference>
<feature type="binding site" evidence="14">
    <location>
        <position position="278"/>
    </location>
    <ligand>
        <name>NADPH</name>
        <dbReference type="ChEBI" id="CHEBI:57783"/>
    </ligand>
</feature>
<dbReference type="EMBL" id="LWQT01000055">
    <property type="protein sequence ID" value="OAN50240.1"/>
    <property type="molecule type" value="Genomic_DNA"/>
</dbReference>
<dbReference type="PRINTS" id="PR00077">
    <property type="entry name" value="GPDHDRGNASE"/>
</dbReference>